<feature type="transmembrane region" description="Helical" evidence="2">
    <location>
        <begin position="452"/>
        <end position="476"/>
    </location>
</feature>
<proteinExistence type="predicted"/>
<dbReference type="InterPro" id="IPR038731">
    <property type="entry name" value="RgtA/B/C-like"/>
</dbReference>
<dbReference type="NCBIfam" id="TIGR03663">
    <property type="entry name" value="flippase activity-associated protein Agl23"/>
    <property type="match status" value="1"/>
</dbReference>
<evidence type="ECO:0000256" key="2">
    <source>
        <dbReference type="SAM" id="Phobius"/>
    </source>
</evidence>
<feature type="compositionally biased region" description="Low complexity" evidence="1">
    <location>
        <begin position="17"/>
        <end position="27"/>
    </location>
</feature>
<sequence>MDSGRDVPDARTRLRARASSARRSLTGSARHRAGGALRDPVILAVLAITVAALVARLFWLGYRTAHWDEARVAYWILRYEETGAFVYRSIIHGPFVHHATRPLFALFGPSDFVARLPVAVVGGLFPLSALLYRKHLRGHETVLLAFLFAFNSVLLYYSRFLRSDVLVAAFMMTALGFLVRTYDTRDGRYLYPAAVFLGFGIASKENALIYLLVWIGATTLLIDTGLFRPRSSRSGLDLLRTRARAVLRYAGGLKTERVRRKRVGVFALHLFGAGAVVGLVWLYTFAPRGGAAEYYPVSTSAIGSVTLGDAIADPTRLPALIENTWNYWYSEYPTWSDKALASGEDSSLSERYLEFAPQYVQVLREYALPTLLFAAIGFLGERYGRERSRNLILFGTYAGVASVIGYPLGLDIFGPWNGAHPIVVLALPAAAGLGVLYRWGRNALSKGDTVTTVLAALVLLVVLGHVVATAAGAAYVHDTDSEENGLIQYAQPAGDMRYDLQQLDRVAAENDGIDILLFENYFVGNGESDYYHPACMGTSNWFDGLPLSWYLYAADANVTCVQNSADLGAVSGDPPPIIVTRERSVPVLSQQLDGVGGYEYTVYELRAYGTETVILFDPAAIDK</sequence>
<feature type="transmembrane region" description="Helical" evidence="2">
    <location>
        <begin position="366"/>
        <end position="384"/>
    </location>
</feature>
<dbReference type="RefSeq" id="WP_229114087.1">
    <property type="nucleotide sequence ID" value="NZ_CP064787.1"/>
</dbReference>
<accession>A0A897N1Q5</accession>
<keyword evidence="2" id="KW-1133">Transmembrane helix</keyword>
<evidence type="ECO:0000256" key="1">
    <source>
        <dbReference type="SAM" id="MobiDB-lite"/>
    </source>
</evidence>
<evidence type="ECO:0000313" key="5">
    <source>
        <dbReference type="Proteomes" id="UP000663525"/>
    </source>
</evidence>
<feature type="compositionally biased region" description="Basic and acidic residues" evidence="1">
    <location>
        <begin position="1"/>
        <end position="12"/>
    </location>
</feature>
<dbReference type="Proteomes" id="UP000663525">
    <property type="component" value="Chromosome"/>
</dbReference>
<feature type="transmembrane region" description="Helical" evidence="2">
    <location>
        <begin position="112"/>
        <end position="132"/>
    </location>
</feature>
<evidence type="ECO:0000313" key="4">
    <source>
        <dbReference type="EMBL" id="QSG04635.1"/>
    </source>
</evidence>
<dbReference type="GO" id="GO:0016757">
    <property type="term" value="F:glycosyltransferase activity"/>
    <property type="evidence" value="ECO:0007669"/>
    <property type="project" value="UniProtKB-KW"/>
</dbReference>
<dbReference type="InterPro" id="IPR016950">
    <property type="entry name" value="Manno-Trfase_MA4085_prd"/>
</dbReference>
<feature type="transmembrane region" description="Helical" evidence="2">
    <location>
        <begin position="263"/>
        <end position="286"/>
    </location>
</feature>
<dbReference type="Pfam" id="PF13231">
    <property type="entry name" value="PMT_2"/>
    <property type="match status" value="1"/>
</dbReference>
<keyword evidence="4" id="KW-0328">Glycosyltransferase</keyword>
<feature type="transmembrane region" description="Helical" evidence="2">
    <location>
        <begin position="165"/>
        <end position="182"/>
    </location>
</feature>
<dbReference type="PANTHER" id="PTHR41710:SF2">
    <property type="entry name" value="GLYCOSYL TRANSFERASE FAMILY 39_83 DOMAIN-CONTAINING PROTEIN"/>
    <property type="match status" value="1"/>
</dbReference>
<keyword evidence="4" id="KW-0808">Transferase</keyword>
<gene>
    <name evidence="4" type="ORF">HSR121_0279</name>
</gene>
<feature type="transmembrane region" description="Helical" evidence="2">
    <location>
        <begin position="422"/>
        <end position="440"/>
    </location>
</feature>
<dbReference type="InterPro" id="IPR019962">
    <property type="entry name" value="CHP03663"/>
</dbReference>
<dbReference type="GeneID" id="68853933"/>
<feature type="transmembrane region" description="Helical" evidence="2">
    <location>
        <begin position="391"/>
        <end position="410"/>
    </location>
</feature>
<organism evidence="4 5">
    <name type="scientific">Halapricum desulfuricans</name>
    <dbReference type="NCBI Taxonomy" id="2841257"/>
    <lineage>
        <taxon>Archaea</taxon>
        <taxon>Methanobacteriati</taxon>
        <taxon>Methanobacteriota</taxon>
        <taxon>Stenosarchaea group</taxon>
        <taxon>Halobacteria</taxon>
        <taxon>Halobacteriales</taxon>
        <taxon>Haloarculaceae</taxon>
        <taxon>Halapricum</taxon>
    </lineage>
</organism>
<reference evidence="4" key="1">
    <citation type="submission" date="2020-11" db="EMBL/GenBank/DDBJ databases">
        <title>Carbohydrate-dependent, anaerobic sulfur respiration: A novel catabolism in halophilic archaea.</title>
        <authorList>
            <person name="Sorokin D.Y."/>
            <person name="Messina E."/>
            <person name="Smedile F."/>
            <person name="La Cono V."/>
            <person name="Hallsworth J.E."/>
            <person name="Yakimov M.M."/>
        </authorList>
    </citation>
    <scope>NUCLEOTIDE SEQUENCE</scope>
    <source>
        <strain evidence="4">HSR12-1</strain>
    </source>
</reference>
<dbReference type="AlphaFoldDB" id="A0A897N1Q5"/>
<feature type="transmembrane region" description="Helical" evidence="2">
    <location>
        <begin position="40"/>
        <end position="59"/>
    </location>
</feature>
<evidence type="ECO:0000259" key="3">
    <source>
        <dbReference type="Pfam" id="PF13231"/>
    </source>
</evidence>
<feature type="region of interest" description="Disordered" evidence="1">
    <location>
        <begin position="1"/>
        <end position="27"/>
    </location>
</feature>
<keyword evidence="2" id="KW-0812">Transmembrane</keyword>
<feature type="transmembrane region" description="Helical" evidence="2">
    <location>
        <begin position="141"/>
        <end position="159"/>
    </location>
</feature>
<protein>
    <submittedName>
        <fullName evidence="4">Putative membrane-bound mannosyltransferase</fullName>
    </submittedName>
</protein>
<dbReference type="EMBL" id="CP064787">
    <property type="protein sequence ID" value="QSG04635.1"/>
    <property type="molecule type" value="Genomic_DNA"/>
</dbReference>
<feature type="domain" description="Glycosyltransferase RgtA/B/C/D-like" evidence="3">
    <location>
        <begin position="92"/>
        <end position="223"/>
    </location>
</feature>
<dbReference type="PANTHER" id="PTHR41710">
    <property type="entry name" value="GLYCOSYL TRANSFERASE, FAMILY 39"/>
    <property type="match status" value="1"/>
</dbReference>
<feature type="transmembrane region" description="Helical" evidence="2">
    <location>
        <begin position="189"/>
        <end position="203"/>
    </location>
</feature>
<dbReference type="PIRSF" id="PIRSF030218">
    <property type="entry name" value="Mannosyltr_MA4085_prd"/>
    <property type="match status" value="1"/>
</dbReference>
<keyword evidence="2" id="KW-0472">Membrane</keyword>
<name>A0A897N1Q5_9EURY</name>